<sequence>MCNLVRPTASSKAPAKAKAPPKAKATSSGPPPKKRNRVEATCSHSAQPQERATHEYGIKSVPPSGRAWYMKCRPNSYLPDFAVDEHKLKSRYPQIWERIHELGLGFVSARFYVGYNLEDKEQLVPIPGRLIDILARALCRFLDAPNVPCSPLCDFIDRPAYTDIRYTLCGVNSYALWTQDKRYNACSSLPKSMSSVFLDKKVVSECEPGTLTRIFFVNLLMQYLRREQFDEETTFDMLIPATSRAIDIAVIRGPDEEDGTTLATAERQIGGTPATSEERTQLTEQFPLTVPAIGWFSRGLWGEEEQFDPAVDATGEDLGDDVDDWDKADRAFFDEGHRLQD</sequence>
<organism evidence="2 3">
    <name type="scientific">Nicotiana attenuata</name>
    <name type="common">Coyote tobacco</name>
    <dbReference type="NCBI Taxonomy" id="49451"/>
    <lineage>
        <taxon>Eukaryota</taxon>
        <taxon>Viridiplantae</taxon>
        <taxon>Streptophyta</taxon>
        <taxon>Embryophyta</taxon>
        <taxon>Tracheophyta</taxon>
        <taxon>Spermatophyta</taxon>
        <taxon>Magnoliopsida</taxon>
        <taxon>eudicotyledons</taxon>
        <taxon>Gunneridae</taxon>
        <taxon>Pentapetalae</taxon>
        <taxon>asterids</taxon>
        <taxon>lamiids</taxon>
        <taxon>Solanales</taxon>
        <taxon>Solanaceae</taxon>
        <taxon>Nicotianoideae</taxon>
        <taxon>Nicotianeae</taxon>
        <taxon>Nicotiana</taxon>
    </lineage>
</organism>
<evidence type="ECO:0000256" key="1">
    <source>
        <dbReference type="SAM" id="MobiDB-lite"/>
    </source>
</evidence>
<feature type="compositionally biased region" description="Low complexity" evidence="1">
    <location>
        <begin position="7"/>
        <end position="28"/>
    </location>
</feature>
<dbReference type="EMBL" id="MJEQ01001007">
    <property type="protein sequence ID" value="OIT32703.1"/>
    <property type="molecule type" value="Genomic_DNA"/>
</dbReference>
<feature type="region of interest" description="Disordered" evidence="1">
    <location>
        <begin position="1"/>
        <end position="58"/>
    </location>
</feature>
<reference evidence="2" key="1">
    <citation type="submission" date="2016-11" db="EMBL/GenBank/DDBJ databases">
        <title>The genome of Nicotiana attenuata.</title>
        <authorList>
            <person name="Xu S."/>
            <person name="Brockmoeller T."/>
            <person name="Gaquerel E."/>
            <person name="Navarro A."/>
            <person name="Kuhl H."/>
            <person name="Gase K."/>
            <person name="Ling Z."/>
            <person name="Zhou W."/>
            <person name="Kreitzer C."/>
            <person name="Stanke M."/>
            <person name="Tang H."/>
            <person name="Lyons E."/>
            <person name="Pandey P."/>
            <person name="Pandey S.P."/>
            <person name="Timmermann B."/>
            <person name="Baldwin I.T."/>
        </authorList>
    </citation>
    <scope>NUCLEOTIDE SEQUENCE [LARGE SCALE GENOMIC DNA]</scope>
    <source>
        <strain evidence="2">UT</strain>
    </source>
</reference>
<evidence type="ECO:0000313" key="2">
    <source>
        <dbReference type="EMBL" id="OIT32703.1"/>
    </source>
</evidence>
<gene>
    <name evidence="2" type="ORF">A4A49_51727</name>
</gene>
<comment type="caution">
    <text evidence="2">The sequence shown here is derived from an EMBL/GenBank/DDBJ whole genome shotgun (WGS) entry which is preliminary data.</text>
</comment>
<proteinExistence type="predicted"/>
<dbReference type="Proteomes" id="UP000187609">
    <property type="component" value="Unassembled WGS sequence"/>
</dbReference>
<dbReference type="AlphaFoldDB" id="A0A314KTT6"/>
<protein>
    <submittedName>
        <fullName evidence="2">Uncharacterized protein</fullName>
    </submittedName>
</protein>
<keyword evidence="3" id="KW-1185">Reference proteome</keyword>
<dbReference type="Gramene" id="OIT32703">
    <property type="protein sequence ID" value="OIT32703"/>
    <property type="gene ID" value="A4A49_51727"/>
</dbReference>
<evidence type="ECO:0000313" key="3">
    <source>
        <dbReference type="Proteomes" id="UP000187609"/>
    </source>
</evidence>
<accession>A0A314KTT6</accession>
<name>A0A314KTT6_NICAT</name>